<evidence type="ECO:0000313" key="4">
    <source>
        <dbReference type="Proteomes" id="UP001438707"/>
    </source>
</evidence>
<evidence type="ECO:0000313" key="3">
    <source>
        <dbReference type="EMBL" id="KAK9827032.1"/>
    </source>
</evidence>
<keyword evidence="1" id="KW-0812">Transmembrane</keyword>
<evidence type="ECO:0000259" key="2">
    <source>
        <dbReference type="Pfam" id="PF00487"/>
    </source>
</evidence>
<feature type="domain" description="Fatty acid desaturase" evidence="2">
    <location>
        <begin position="67"/>
        <end position="295"/>
    </location>
</feature>
<dbReference type="EMBL" id="JALJOS010000019">
    <property type="protein sequence ID" value="KAK9827032.1"/>
    <property type="molecule type" value="Genomic_DNA"/>
</dbReference>
<feature type="transmembrane region" description="Helical" evidence="1">
    <location>
        <begin position="211"/>
        <end position="231"/>
    </location>
</feature>
<accession>A0AAW1QZX1</accession>
<keyword evidence="4" id="KW-1185">Reference proteome</keyword>
<keyword evidence="1" id="KW-0472">Membrane</keyword>
<protein>
    <recommendedName>
        <fullName evidence="2">Fatty acid desaturase domain-containing protein</fullName>
    </recommendedName>
</protein>
<dbReference type="PANTHER" id="PTHR36459:SF1">
    <property type="entry name" value="FATTY ACID DESATURASE DOMAIN-CONTAINING PROTEIN-RELATED"/>
    <property type="match status" value="1"/>
</dbReference>
<comment type="caution">
    <text evidence="3">The sequence shown here is derived from an EMBL/GenBank/DDBJ whole genome shotgun (WGS) entry which is preliminary data.</text>
</comment>
<reference evidence="3 4" key="1">
    <citation type="journal article" date="2024" name="Nat. Commun.">
        <title>Phylogenomics reveals the evolutionary origins of lichenization in chlorophyte algae.</title>
        <authorList>
            <person name="Puginier C."/>
            <person name="Libourel C."/>
            <person name="Otte J."/>
            <person name="Skaloud P."/>
            <person name="Haon M."/>
            <person name="Grisel S."/>
            <person name="Petersen M."/>
            <person name="Berrin J.G."/>
            <person name="Delaux P.M."/>
            <person name="Dal Grande F."/>
            <person name="Keller J."/>
        </authorList>
    </citation>
    <scope>NUCLEOTIDE SEQUENCE [LARGE SCALE GENOMIC DNA]</scope>
    <source>
        <strain evidence="3 4">SAG 2145</strain>
    </source>
</reference>
<dbReference type="Pfam" id="PF00487">
    <property type="entry name" value="FA_desaturase"/>
    <property type="match status" value="1"/>
</dbReference>
<proteinExistence type="predicted"/>
<dbReference type="AlphaFoldDB" id="A0AAW1QZX1"/>
<evidence type="ECO:0000256" key="1">
    <source>
        <dbReference type="SAM" id="Phobius"/>
    </source>
</evidence>
<feature type="transmembrane region" description="Helical" evidence="1">
    <location>
        <begin position="185"/>
        <end position="205"/>
    </location>
</feature>
<dbReference type="PANTHER" id="PTHR36459">
    <property type="entry name" value="ORF"/>
    <property type="match status" value="1"/>
</dbReference>
<dbReference type="GO" id="GO:0006629">
    <property type="term" value="P:lipid metabolic process"/>
    <property type="evidence" value="ECO:0007669"/>
    <property type="project" value="InterPro"/>
</dbReference>
<keyword evidence="1" id="KW-1133">Transmembrane helix</keyword>
<dbReference type="InterPro" id="IPR005804">
    <property type="entry name" value="FA_desaturase_dom"/>
</dbReference>
<sequence length="372" mass="42395">MALQRALTSADRDLSSERAEFVFRLPAVVSRQLSALLKDARDEPLAICLANICSFLPLTLCTCCISSHWLGAAHFTVLYALYLQRFMLALHYSQHRPIFKRGSSLNQLLPGALTPLFGLPIGSYHAHHCLMHHREDNHHPKDISSTEPYQRNNVGHFLLYWLRFVVAIWFELPRYAWRAGSKRRAASLSLSLLGYWVSICLSWRFNQPATLWVLIIPFFVTSLALMFGNWCQHMFIDQDRPDSVWASTYNCIGCSDNQKSFNDGYHIVHHVTPGLHWSELPTQFKGMLPDHRMHKALLFDGIGFFEVGLAVIARDWKLLLKHLLFLDAELDNLPACDKIQLLESRLLPIKRCKLDQGGNSHGFDCVPSAAAC</sequence>
<dbReference type="Proteomes" id="UP001438707">
    <property type="component" value="Unassembled WGS sequence"/>
</dbReference>
<name>A0AAW1QZX1_9CHLO</name>
<organism evidence="3 4">
    <name type="scientific">Apatococcus lobatus</name>
    <dbReference type="NCBI Taxonomy" id="904363"/>
    <lineage>
        <taxon>Eukaryota</taxon>
        <taxon>Viridiplantae</taxon>
        <taxon>Chlorophyta</taxon>
        <taxon>core chlorophytes</taxon>
        <taxon>Trebouxiophyceae</taxon>
        <taxon>Chlorellales</taxon>
        <taxon>Chlorellaceae</taxon>
        <taxon>Apatococcus</taxon>
    </lineage>
</organism>
<gene>
    <name evidence="3" type="ORF">WJX74_004078</name>
</gene>